<evidence type="ECO:0000313" key="8">
    <source>
        <dbReference type="EMBL" id="GAA2139897.1"/>
    </source>
</evidence>
<evidence type="ECO:0000259" key="7">
    <source>
        <dbReference type="Pfam" id="PF13396"/>
    </source>
</evidence>
<evidence type="ECO:0000256" key="3">
    <source>
        <dbReference type="ARBA" id="ARBA00022692"/>
    </source>
</evidence>
<evidence type="ECO:0000256" key="2">
    <source>
        <dbReference type="ARBA" id="ARBA00022475"/>
    </source>
</evidence>
<keyword evidence="5 6" id="KW-0472">Membrane</keyword>
<evidence type="ECO:0000256" key="5">
    <source>
        <dbReference type="ARBA" id="ARBA00023136"/>
    </source>
</evidence>
<dbReference type="Pfam" id="PF13396">
    <property type="entry name" value="PLDc_N"/>
    <property type="match status" value="1"/>
</dbReference>
<name>A0ABN2ZBZ4_9ACTN</name>
<reference evidence="8 9" key="1">
    <citation type="journal article" date="2019" name="Int. J. Syst. Evol. Microbiol.">
        <title>The Global Catalogue of Microorganisms (GCM) 10K type strain sequencing project: providing services to taxonomists for standard genome sequencing and annotation.</title>
        <authorList>
            <consortium name="The Broad Institute Genomics Platform"/>
            <consortium name="The Broad Institute Genome Sequencing Center for Infectious Disease"/>
            <person name="Wu L."/>
            <person name="Ma J."/>
        </authorList>
    </citation>
    <scope>NUCLEOTIDE SEQUENCE [LARGE SCALE GENOMIC DNA]</scope>
    <source>
        <strain evidence="8 9">JCM 16022</strain>
    </source>
</reference>
<evidence type="ECO:0000256" key="4">
    <source>
        <dbReference type="ARBA" id="ARBA00022989"/>
    </source>
</evidence>
<evidence type="ECO:0000313" key="9">
    <source>
        <dbReference type="Proteomes" id="UP001501771"/>
    </source>
</evidence>
<keyword evidence="3 6" id="KW-0812">Transmembrane</keyword>
<feature type="domain" description="Cardiolipin synthase N-terminal" evidence="7">
    <location>
        <begin position="28"/>
        <end position="69"/>
    </location>
</feature>
<feature type="transmembrane region" description="Helical" evidence="6">
    <location>
        <begin position="16"/>
        <end position="36"/>
    </location>
</feature>
<dbReference type="EMBL" id="BAAAQR010000002">
    <property type="protein sequence ID" value="GAA2139897.1"/>
    <property type="molecule type" value="Genomic_DNA"/>
</dbReference>
<comment type="caution">
    <text evidence="8">The sequence shown here is derived from an EMBL/GenBank/DDBJ whole genome shotgun (WGS) entry which is preliminary data.</text>
</comment>
<keyword evidence="9" id="KW-1185">Reference proteome</keyword>
<feature type="transmembrane region" description="Helical" evidence="6">
    <location>
        <begin position="48"/>
        <end position="67"/>
    </location>
</feature>
<dbReference type="Proteomes" id="UP001501771">
    <property type="component" value="Unassembled WGS sequence"/>
</dbReference>
<keyword evidence="4 6" id="KW-1133">Transmembrane helix</keyword>
<proteinExistence type="predicted"/>
<protein>
    <recommendedName>
        <fullName evidence="7">Cardiolipin synthase N-terminal domain-containing protein</fullName>
    </recommendedName>
</protein>
<keyword evidence="2" id="KW-1003">Cell membrane</keyword>
<dbReference type="RefSeq" id="WP_344148269.1">
    <property type="nucleotide sequence ID" value="NZ_BAAAQR010000002.1"/>
</dbReference>
<comment type="subcellular location">
    <subcellularLocation>
        <location evidence="1">Cell membrane</location>
        <topology evidence="1">Multi-pass membrane protein</topology>
    </subcellularLocation>
</comment>
<gene>
    <name evidence="8" type="ORF">GCM10009844_09090</name>
</gene>
<evidence type="ECO:0000256" key="1">
    <source>
        <dbReference type="ARBA" id="ARBA00004651"/>
    </source>
</evidence>
<accession>A0ABN2ZBZ4</accession>
<evidence type="ECO:0000256" key="6">
    <source>
        <dbReference type="SAM" id="Phobius"/>
    </source>
</evidence>
<dbReference type="InterPro" id="IPR027379">
    <property type="entry name" value="CLS_N"/>
</dbReference>
<sequence>MAKKRWSDLSTTQQRAIFAAGAAELVMTTVVLRDLARRPSADVRGPKVVWVLACVVQPVGPIAYFVAGRR</sequence>
<organism evidence="8 9">
    <name type="scientific">Nocardioides koreensis</name>
    <dbReference type="NCBI Taxonomy" id="433651"/>
    <lineage>
        <taxon>Bacteria</taxon>
        <taxon>Bacillati</taxon>
        <taxon>Actinomycetota</taxon>
        <taxon>Actinomycetes</taxon>
        <taxon>Propionibacteriales</taxon>
        <taxon>Nocardioidaceae</taxon>
        <taxon>Nocardioides</taxon>
    </lineage>
</organism>